<dbReference type="EMBL" id="CVRS01000087">
    <property type="protein sequence ID" value="CRL40942.1"/>
    <property type="molecule type" value="Genomic_DNA"/>
</dbReference>
<comment type="similarity">
    <text evidence="1">Belongs to the N(4)/N(6)-methyltransferase family.</text>
</comment>
<name>A0A0M6WTD8_9FIRM</name>
<dbReference type="GO" id="GO:0006304">
    <property type="term" value="P:DNA modification"/>
    <property type="evidence" value="ECO:0007669"/>
    <property type="project" value="InterPro"/>
</dbReference>
<dbReference type="GO" id="GO:0032259">
    <property type="term" value="P:methylation"/>
    <property type="evidence" value="ECO:0007669"/>
    <property type="project" value="UniProtKB-KW"/>
</dbReference>
<keyword evidence="3" id="KW-0489">Methyltransferase</keyword>
<keyword evidence="5" id="KW-0949">S-adenosyl-L-methionine</keyword>
<dbReference type="AlphaFoldDB" id="A0A0M6WTD8"/>
<dbReference type="InterPro" id="IPR011639">
    <property type="entry name" value="MethylTrfase_TaqI-like_dom"/>
</dbReference>
<dbReference type="GO" id="GO:0009007">
    <property type="term" value="F:site-specific DNA-methyltransferase (adenine-specific) activity"/>
    <property type="evidence" value="ECO:0007669"/>
    <property type="project" value="UniProtKB-EC"/>
</dbReference>
<evidence type="ECO:0000256" key="3">
    <source>
        <dbReference type="ARBA" id="ARBA00022603"/>
    </source>
</evidence>
<dbReference type="OrthoDB" id="9815272at2"/>
<feature type="domain" description="Type II methyltransferase M.Eco57I C-terminal" evidence="8">
    <location>
        <begin position="665"/>
        <end position="870"/>
    </location>
</feature>
<dbReference type="SUPFAM" id="SSF53335">
    <property type="entry name" value="S-adenosyl-L-methionine-dependent methyltransferases"/>
    <property type="match status" value="1"/>
</dbReference>
<evidence type="ECO:0000313" key="10">
    <source>
        <dbReference type="Proteomes" id="UP000049828"/>
    </source>
</evidence>
<protein>
    <recommendedName>
        <fullName evidence="2">site-specific DNA-methyltransferase (adenine-specific)</fullName>
        <ecNumber evidence="2">2.1.1.72</ecNumber>
    </recommendedName>
</protein>
<evidence type="ECO:0000259" key="7">
    <source>
        <dbReference type="Pfam" id="PF07669"/>
    </source>
</evidence>
<dbReference type="PANTHER" id="PTHR33841">
    <property type="entry name" value="DNA METHYLTRANSFERASE YEEA-RELATED"/>
    <property type="match status" value="1"/>
</dbReference>
<feature type="domain" description="Type II methyltransferase M.TaqI-like" evidence="7">
    <location>
        <begin position="448"/>
        <end position="539"/>
    </location>
</feature>
<dbReference type="InterPro" id="IPR050953">
    <property type="entry name" value="N4_N6_ade-DNA_methylase"/>
</dbReference>
<dbReference type="InterPro" id="IPR054520">
    <property type="entry name" value="M_Eco57I_C"/>
</dbReference>
<evidence type="ECO:0000256" key="5">
    <source>
        <dbReference type="ARBA" id="ARBA00022691"/>
    </source>
</evidence>
<dbReference type="PANTHER" id="PTHR33841:SF5">
    <property type="entry name" value="DNA METHYLASE (MODIFICATION METHYLASE) (METHYLTRANSFERASE)-RELATED"/>
    <property type="match status" value="1"/>
</dbReference>
<keyword evidence="10" id="KW-1185">Reference proteome</keyword>
<evidence type="ECO:0000256" key="4">
    <source>
        <dbReference type="ARBA" id="ARBA00022679"/>
    </source>
</evidence>
<evidence type="ECO:0000256" key="6">
    <source>
        <dbReference type="ARBA" id="ARBA00047942"/>
    </source>
</evidence>
<dbReference type="Pfam" id="PF22837">
    <property type="entry name" value="M_Eco57I_C"/>
    <property type="match status" value="1"/>
</dbReference>
<evidence type="ECO:0000313" key="9">
    <source>
        <dbReference type="EMBL" id="CRL40942.1"/>
    </source>
</evidence>
<keyword evidence="4" id="KW-0808">Transferase</keyword>
<dbReference type="Gene3D" id="3.40.50.150">
    <property type="entry name" value="Vaccinia Virus protein VP39"/>
    <property type="match status" value="1"/>
</dbReference>
<accession>A0A0M6WTD8</accession>
<sequence>MGTIIRRNERSWAIVIISEIKVMLNGLGLKIKSAGGESTLSVNKKSMFPDVLLYEDEAQTKILQGWELKMPDVLITDDALIADATRKAKALGLNSFVIWNFTYGKLYIQNKQGFFEEAKVWDGTSHIKSREDVATYKAEWLPVIKEIVMTVNEYLVNERIVTSSIVNTISDGLMTELIQRNKELVAENIMIESGKNMQMERRLKVWWNAFHEEYDKDENNMYSAYAKSVLLNWTNRVMFANAIKKYHNCAYAIKDIDYTTSPNDGNNIIEHIVEQGDFYNVFKPLEFNDVIPEDTWIDIVDYNQFLIENNIEKIEQGVLQDILEKTVNTAKREIRGQYATPYRLADILCQITVQDWNKDCADLCAGTGTIAKAIIDNKAKRIHRADKAFMTTWVSDKYAYPLQIANIAVTDIHALNIPINVFTMDIFEVETGDKIKIKNPIDGSDIEKIIPQFGTIVSNLPFVEYNKVADDEQEYIAQCREKITNSTGIEFTLGKTDLYNYLPFKIYELLKKDGKLGIIISNSWLGTDIGKKFFEALQYYYVIESVIISNCKRWFNNADVIGTILILKKKEISVPDKTERIRFWLTNKDINTIEDEDKETLINSIVLHEVIDESVATMKEYSLSDIDNIMQYGISLNALFHNISWIKEIQKYIEPITNELSMIRGERTGQNKVFYIKGDTSIADKFLYPMLKSSRNIKKYTASPDMKAFCCDKTIEQLKEEGEEDTLKWIRKFSNEKYEPLAKSINYSPWYQMPSINRADLVTSENPDKRLFIAELNESVIVDQRLIAMKYKDSVVNKELVFALLNSIYGMFAIEANGFGRGQGVLDISKTGFQKICMINPDLISKEDAAEIIALFSKIKNRNVMEIEDELMNADRQAFDKKVLQSIGHEELYDCIKESLLSMQHTRHCVK</sequence>
<dbReference type="Pfam" id="PF07669">
    <property type="entry name" value="Eco57I"/>
    <property type="match status" value="1"/>
</dbReference>
<reference evidence="10" key="1">
    <citation type="submission" date="2015-05" db="EMBL/GenBank/DDBJ databases">
        <authorList>
            <consortium name="Pathogen Informatics"/>
        </authorList>
    </citation>
    <scope>NUCLEOTIDE SEQUENCE [LARGE SCALE GENOMIC DNA]</scope>
    <source>
        <strain evidence="10">L1-83</strain>
    </source>
</reference>
<evidence type="ECO:0000259" key="8">
    <source>
        <dbReference type="Pfam" id="PF22837"/>
    </source>
</evidence>
<dbReference type="RefSeq" id="WP_156337751.1">
    <property type="nucleotide sequence ID" value="NZ_CVRS01000087.1"/>
</dbReference>
<organism evidence="9 10">
    <name type="scientific">Roseburia inulinivorans</name>
    <dbReference type="NCBI Taxonomy" id="360807"/>
    <lineage>
        <taxon>Bacteria</taxon>
        <taxon>Bacillati</taxon>
        <taxon>Bacillota</taxon>
        <taxon>Clostridia</taxon>
        <taxon>Lachnospirales</taxon>
        <taxon>Lachnospiraceae</taxon>
        <taxon>Roseburia</taxon>
    </lineage>
</organism>
<evidence type="ECO:0000256" key="1">
    <source>
        <dbReference type="ARBA" id="ARBA00006594"/>
    </source>
</evidence>
<evidence type="ECO:0000256" key="2">
    <source>
        <dbReference type="ARBA" id="ARBA00011900"/>
    </source>
</evidence>
<dbReference type="EC" id="2.1.1.72" evidence="2"/>
<proteinExistence type="inferred from homology"/>
<dbReference type="InterPro" id="IPR029063">
    <property type="entry name" value="SAM-dependent_MTases_sf"/>
</dbReference>
<comment type="catalytic activity">
    <reaction evidence="6">
        <text>a 2'-deoxyadenosine in DNA + S-adenosyl-L-methionine = an N(6)-methyl-2'-deoxyadenosine in DNA + S-adenosyl-L-homocysteine + H(+)</text>
        <dbReference type="Rhea" id="RHEA:15197"/>
        <dbReference type="Rhea" id="RHEA-COMP:12418"/>
        <dbReference type="Rhea" id="RHEA-COMP:12419"/>
        <dbReference type="ChEBI" id="CHEBI:15378"/>
        <dbReference type="ChEBI" id="CHEBI:57856"/>
        <dbReference type="ChEBI" id="CHEBI:59789"/>
        <dbReference type="ChEBI" id="CHEBI:90615"/>
        <dbReference type="ChEBI" id="CHEBI:90616"/>
        <dbReference type="EC" id="2.1.1.72"/>
    </reaction>
</comment>
<dbReference type="Proteomes" id="UP000049828">
    <property type="component" value="Unassembled WGS sequence"/>
</dbReference>
<gene>
    <name evidence="9" type="ORF">RIL183_27861</name>
</gene>